<keyword evidence="1" id="KW-0472">Membrane</keyword>
<sequence length="83" mass="9359">GTFSVVPKPFKQCLIVMAFEPTVNLYVPICYVLVQDKSQDMYWRVLNELIILSSRKLVPGNVTYDIEVALINAALEQFPAPIS</sequence>
<gene>
    <name evidence="2" type="ORF">L914_03171</name>
</gene>
<evidence type="ECO:0000256" key="1">
    <source>
        <dbReference type="SAM" id="Phobius"/>
    </source>
</evidence>
<name>W2NXQ2_PHYNI</name>
<organism evidence="2">
    <name type="scientific">Phytophthora nicotianae</name>
    <name type="common">Potato buckeye rot agent</name>
    <name type="synonym">Phytophthora parasitica</name>
    <dbReference type="NCBI Taxonomy" id="4792"/>
    <lineage>
        <taxon>Eukaryota</taxon>
        <taxon>Sar</taxon>
        <taxon>Stramenopiles</taxon>
        <taxon>Oomycota</taxon>
        <taxon>Peronosporomycetes</taxon>
        <taxon>Peronosporales</taxon>
        <taxon>Peronosporaceae</taxon>
        <taxon>Phytophthora</taxon>
    </lineage>
</organism>
<protein>
    <recommendedName>
        <fullName evidence="3">MULE transposase domain-containing protein</fullName>
    </recommendedName>
</protein>
<accession>W2NXQ2</accession>
<dbReference type="AlphaFoldDB" id="W2NXQ2"/>
<evidence type="ECO:0000313" key="2">
    <source>
        <dbReference type="EMBL" id="ETM53341.1"/>
    </source>
</evidence>
<feature type="transmembrane region" description="Helical" evidence="1">
    <location>
        <begin position="14"/>
        <end position="34"/>
    </location>
</feature>
<dbReference type="Proteomes" id="UP000054532">
    <property type="component" value="Unassembled WGS sequence"/>
</dbReference>
<keyword evidence="1" id="KW-0812">Transmembrane</keyword>
<proteinExistence type="predicted"/>
<reference evidence="2" key="1">
    <citation type="submission" date="2013-11" db="EMBL/GenBank/DDBJ databases">
        <title>The Genome Sequence of Phytophthora parasitica IAC_01/95.</title>
        <authorList>
            <consortium name="The Broad Institute Genomics Platform"/>
            <person name="Russ C."/>
            <person name="Tyler B."/>
            <person name="Panabieres F."/>
            <person name="Shan W."/>
            <person name="Tripathy S."/>
            <person name="Grunwald N."/>
            <person name="Machado M."/>
            <person name="Johnson C.S."/>
            <person name="Arredondo F."/>
            <person name="Hong C."/>
            <person name="Coffey M."/>
            <person name="Young S.K."/>
            <person name="Zeng Q."/>
            <person name="Gargeya S."/>
            <person name="Fitzgerald M."/>
            <person name="Abouelleil A."/>
            <person name="Alvarado L."/>
            <person name="Chapman S.B."/>
            <person name="Gainer-Dewar J."/>
            <person name="Goldberg J."/>
            <person name="Griggs A."/>
            <person name="Gujja S."/>
            <person name="Hansen M."/>
            <person name="Howarth C."/>
            <person name="Imamovic A."/>
            <person name="Ireland A."/>
            <person name="Larimer J."/>
            <person name="McCowan C."/>
            <person name="Murphy C."/>
            <person name="Pearson M."/>
            <person name="Poon T.W."/>
            <person name="Priest M."/>
            <person name="Roberts A."/>
            <person name="Saif S."/>
            <person name="Shea T."/>
            <person name="Sykes S."/>
            <person name="Wortman J."/>
            <person name="Nusbaum C."/>
            <person name="Birren B."/>
        </authorList>
    </citation>
    <scope>NUCLEOTIDE SEQUENCE [LARGE SCALE GENOMIC DNA]</scope>
    <source>
        <strain evidence="2">IAC_01/95</strain>
    </source>
</reference>
<keyword evidence="1" id="KW-1133">Transmembrane helix</keyword>
<evidence type="ECO:0008006" key="3">
    <source>
        <dbReference type="Google" id="ProtNLM"/>
    </source>
</evidence>
<dbReference type="VEuPathDB" id="FungiDB:PPTG_07880"/>
<dbReference type="EMBL" id="KI691372">
    <property type="protein sequence ID" value="ETM53341.1"/>
    <property type="molecule type" value="Genomic_DNA"/>
</dbReference>
<feature type="non-terminal residue" evidence="2">
    <location>
        <position position="1"/>
    </location>
</feature>